<dbReference type="InterPro" id="IPR003732">
    <property type="entry name" value="Daa-tRNA_deacyls_DTD"/>
</dbReference>
<keyword evidence="2" id="KW-0820">tRNA-binding</keyword>
<name>A0A074J9C3_9RHOB</name>
<dbReference type="EC" id="3.1.1.-" evidence="2"/>
<comment type="caution">
    <text evidence="3">The sequence shown here is derived from an EMBL/GenBank/DDBJ whole genome shotgun (WGS) entry which is preliminary data.</text>
</comment>
<dbReference type="HAMAP" id="MF_00518">
    <property type="entry name" value="Deacylase_Dtd"/>
    <property type="match status" value="1"/>
</dbReference>
<keyword evidence="2" id="KW-0694">RNA-binding</keyword>
<dbReference type="RefSeq" id="WP_038077560.1">
    <property type="nucleotide sequence ID" value="NZ_AUND01000023.1"/>
</dbReference>
<keyword evidence="2" id="KW-0963">Cytoplasm</keyword>
<organism evidence="3 4">
    <name type="scientific">Thioclava pacifica DSM 10166</name>
    <dbReference type="NCBI Taxonomy" id="1353537"/>
    <lineage>
        <taxon>Bacteria</taxon>
        <taxon>Pseudomonadati</taxon>
        <taxon>Pseudomonadota</taxon>
        <taxon>Alphaproteobacteria</taxon>
        <taxon>Rhodobacterales</taxon>
        <taxon>Paracoccaceae</taxon>
        <taxon>Thioclava</taxon>
    </lineage>
</organism>
<dbReference type="GO" id="GO:0043908">
    <property type="term" value="F:Ser(Gly)-tRNA(Ala) hydrolase activity"/>
    <property type="evidence" value="ECO:0007669"/>
    <property type="project" value="UniProtKB-UniRule"/>
</dbReference>
<dbReference type="GO" id="GO:0106026">
    <property type="term" value="F:Gly-tRNA(Ala) deacylase activity"/>
    <property type="evidence" value="ECO:0007669"/>
    <property type="project" value="UniProtKB-UniRule"/>
</dbReference>
<comment type="catalytic activity">
    <reaction evidence="2">
        <text>a D-aminoacyl-tRNA + H2O = a tRNA + a D-alpha-amino acid + H(+)</text>
        <dbReference type="Rhea" id="RHEA:13953"/>
        <dbReference type="Rhea" id="RHEA-COMP:10123"/>
        <dbReference type="Rhea" id="RHEA-COMP:10124"/>
        <dbReference type="ChEBI" id="CHEBI:15377"/>
        <dbReference type="ChEBI" id="CHEBI:15378"/>
        <dbReference type="ChEBI" id="CHEBI:59871"/>
        <dbReference type="ChEBI" id="CHEBI:78442"/>
        <dbReference type="ChEBI" id="CHEBI:79333"/>
        <dbReference type="EC" id="3.1.1.96"/>
    </reaction>
</comment>
<dbReference type="Gene3D" id="3.50.80.10">
    <property type="entry name" value="D-tyrosyl-tRNA(Tyr) deacylase"/>
    <property type="match status" value="1"/>
</dbReference>
<keyword evidence="2" id="KW-0378">Hydrolase</keyword>
<dbReference type="GO" id="GO:0051500">
    <property type="term" value="F:D-tyrosyl-tRNA(Tyr) deacylase activity"/>
    <property type="evidence" value="ECO:0007669"/>
    <property type="project" value="TreeGrafter"/>
</dbReference>
<sequence length="149" mass="15772">MRALVQRVSEASVTVDGTRISEIGPGLLILACAMQGDDEKVAEKLAERISKLRIFKDEAGKMNRAVGDIGGACLVVSQFTLAADTSRGNRPGFSSAAAPEDGNRLYEHFAAHLASLGLPVQTGEFGADMKVALLNDGPVTIWMDSADRP</sequence>
<dbReference type="AlphaFoldDB" id="A0A074J9C3"/>
<comment type="subunit">
    <text evidence="2">Homodimer.</text>
</comment>
<dbReference type="InterPro" id="IPR023509">
    <property type="entry name" value="DTD-like_sf"/>
</dbReference>
<dbReference type="OrthoDB" id="9801395at2"/>
<feature type="short sequence motif" description="Gly-cisPro motif, important for rejection of L-amino acids" evidence="2">
    <location>
        <begin position="137"/>
        <end position="138"/>
    </location>
</feature>
<dbReference type="CDD" id="cd00563">
    <property type="entry name" value="Dtyr_deacylase"/>
    <property type="match status" value="1"/>
</dbReference>
<comment type="subcellular location">
    <subcellularLocation>
        <location evidence="2">Cytoplasm</location>
    </subcellularLocation>
</comment>
<dbReference type="STRING" id="1353537.TP2_09235"/>
<evidence type="ECO:0000313" key="3">
    <source>
        <dbReference type="EMBL" id="KEO53114.1"/>
    </source>
</evidence>
<evidence type="ECO:0000256" key="1">
    <source>
        <dbReference type="ARBA" id="ARBA00009673"/>
    </source>
</evidence>
<dbReference type="GO" id="GO:0000049">
    <property type="term" value="F:tRNA binding"/>
    <property type="evidence" value="ECO:0007669"/>
    <property type="project" value="UniProtKB-UniRule"/>
</dbReference>
<dbReference type="Pfam" id="PF02580">
    <property type="entry name" value="Tyr_Deacylase"/>
    <property type="match status" value="1"/>
</dbReference>
<evidence type="ECO:0000313" key="4">
    <source>
        <dbReference type="Proteomes" id="UP000027432"/>
    </source>
</evidence>
<dbReference type="GO" id="GO:0005737">
    <property type="term" value="C:cytoplasm"/>
    <property type="evidence" value="ECO:0007669"/>
    <property type="project" value="UniProtKB-SubCell"/>
</dbReference>
<dbReference type="EMBL" id="AUND01000023">
    <property type="protein sequence ID" value="KEO53114.1"/>
    <property type="molecule type" value="Genomic_DNA"/>
</dbReference>
<comment type="catalytic activity">
    <reaction evidence="2">
        <text>glycyl-tRNA(Ala) + H2O = tRNA(Ala) + glycine + H(+)</text>
        <dbReference type="Rhea" id="RHEA:53744"/>
        <dbReference type="Rhea" id="RHEA-COMP:9657"/>
        <dbReference type="Rhea" id="RHEA-COMP:13640"/>
        <dbReference type="ChEBI" id="CHEBI:15377"/>
        <dbReference type="ChEBI" id="CHEBI:15378"/>
        <dbReference type="ChEBI" id="CHEBI:57305"/>
        <dbReference type="ChEBI" id="CHEBI:78442"/>
        <dbReference type="ChEBI" id="CHEBI:78522"/>
    </reaction>
</comment>
<gene>
    <name evidence="2" type="primary">dtd</name>
    <name evidence="3" type="ORF">TP2_09235</name>
</gene>
<dbReference type="Proteomes" id="UP000027432">
    <property type="component" value="Unassembled WGS sequence"/>
</dbReference>
<keyword evidence="4" id="KW-1185">Reference proteome</keyword>
<dbReference type="EC" id="3.1.1.96" evidence="2"/>
<comment type="domain">
    <text evidence="2">A Gly-cisPro motif from one monomer fits into the active site of the other monomer to allow specific chiral rejection of L-amino acids.</text>
</comment>
<evidence type="ECO:0000256" key="2">
    <source>
        <dbReference type="HAMAP-Rule" id="MF_00518"/>
    </source>
</evidence>
<dbReference type="SUPFAM" id="SSF69500">
    <property type="entry name" value="DTD-like"/>
    <property type="match status" value="1"/>
</dbReference>
<dbReference type="eggNOG" id="COG1490">
    <property type="taxonomic scope" value="Bacteria"/>
</dbReference>
<accession>A0A074J9C3</accession>
<dbReference type="FunFam" id="3.50.80.10:FF:000001">
    <property type="entry name" value="D-aminoacyl-tRNA deacylase"/>
    <property type="match status" value="1"/>
</dbReference>
<dbReference type="PANTHER" id="PTHR10472">
    <property type="entry name" value="D-TYROSYL-TRNA TYR DEACYLASE"/>
    <property type="match status" value="1"/>
</dbReference>
<comment type="function">
    <text evidence="2">An aminoacyl-tRNA editing enzyme that deacylates mischarged D-aminoacyl-tRNAs. Also deacylates mischarged glycyl-tRNA(Ala), protecting cells against glycine mischarging by AlaRS. Acts via tRNA-based rather than protein-based catalysis; rejects L-amino acids rather than detecting D-amino acids in the active site. By recycling D-aminoacyl-tRNA to D-amino acids and free tRNA molecules, this enzyme counteracts the toxicity associated with the formation of D-aminoacyl-tRNA entities in vivo and helps enforce protein L-homochirality.</text>
</comment>
<proteinExistence type="inferred from homology"/>
<protein>
    <recommendedName>
        <fullName evidence="2">D-aminoacyl-tRNA deacylase</fullName>
        <shortName evidence="2">DTD</shortName>
        <ecNumber evidence="2">3.1.1.96</ecNumber>
    </recommendedName>
    <alternativeName>
        <fullName evidence="2">Gly-tRNA(Ala) deacylase</fullName>
        <ecNumber evidence="2">3.1.1.-</ecNumber>
    </alternativeName>
</protein>
<reference evidence="3 4" key="1">
    <citation type="submission" date="2013-07" db="EMBL/GenBank/DDBJ databases">
        <title>Thioclava pacifica DSM 10166 Genome Sequencing.</title>
        <authorList>
            <person name="Lai Q."/>
            <person name="Shao Z."/>
        </authorList>
    </citation>
    <scope>NUCLEOTIDE SEQUENCE [LARGE SCALE GENOMIC DNA]</scope>
    <source>
        <strain evidence="3 4">DSM 10166</strain>
    </source>
</reference>
<dbReference type="NCBIfam" id="TIGR00256">
    <property type="entry name" value="D-aminoacyl-tRNA deacylase"/>
    <property type="match status" value="1"/>
</dbReference>
<dbReference type="GO" id="GO:0019478">
    <property type="term" value="P:D-amino acid catabolic process"/>
    <property type="evidence" value="ECO:0007669"/>
    <property type="project" value="UniProtKB-UniRule"/>
</dbReference>
<comment type="similarity">
    <text evidence="1 2">Belongs to the DTD family.</text>
</comment>
<dbReference type="PANTHER" id="PTHR10472:SF5">
    <property type="entry name" value="D-AMINOACYL-TRNA DEACYLASE 1"/>
    <property type="match status" value="1"/>
</dbReference>